<keyword evidence="2" id="KW-1185">Reference proteome</keyword>
<dbReference type="Proteomes" id="UP001589798">
    <property type="component" value="Unassembled WGS sequence"/>
</dbReference>
<accession>A0ABV6CY83</accession>
<reference evidence="1 2" key="1">
    <citation type="submission" date="2024-09" db="EMBL/GenBank/DDBJ databases">
        <authorList>
            <person name="Sun Q."/>
            <person name="Mori K."/>
        </authorList>
    </citation>
    <scope>NUCLEOTIDE SEQUENCE [LARGE SCALE GENOMIC DNA]</scope>
    <source>
        <strain evidence="1 2">CCM 7706</strain>
    </source>
</reference>
<evidence type="ECO:0000313" key="2">
    <source>
        <dbReference type="Proteomes" id="UP001589798"/>
    </source>
</evidence>
<organism evidence="1 2">
    <name type="scientific">Novosphingobium soli</name>
    <dbReference type="NCBI Taxonomy" id="574956"/>
    <lineage>
        <taxon>Bacteria</taxon>
        <taxon>Pseudomonadati</taxon>
        <taxon>Pseudomonadota</taxon>
        <taxon>Alphaproteobacteria</taxon>
        <taxon>Sphingomonadales</taxon>
        <taxon>Sphingomonadaceae</taxon>
        <taxon>Novosphingobium</taxon>
    </lineage>
</organism>
<dbReference type="EMBL" id="JBHLWK010000017">
    <property type="protein sequence ID" value="MFC0205345.1"/>
    <property type="molecule type" value="Genomic_DNA"/>
</dbReference>
<dbReference type="RefSeq" id="WP_379488082.1">
    <property type="nucleotide sequence ID" value="NZ_JBHLWK010000017.1"/>
</dbReference>
<proteinExistence type="predicted"/>
<dbReference type="SUPFAM" id="SSF46955">
    <property type="entry name" value="Putative DNA-binding domain"/>
    <property type="match status" value="1"/>
</dbReference>
<comment type="caution">
    <text evidence="1">The sequence shown here is derived from an EMBL/GenBank/DDBJ whole genome shotgun (WGS) entry which is preliminary data.</text>
</comment>
<evidence type="ECO:0000313" key="1">
    <source>
        <dbReference type="EMBL" id="MFC0205345.1"/>
    </source>
</evidence>
<dbReference type="InterPro" id="IPR009061">
    <property type="entry name" value="DNA-bd_dom_put_sf"/>
</dbReference>
<name>A0ABV6CY83_9SPHN</name>
<protein>
    <submittedName>
        <fullName evidence="1">Helix-turn-helix domain-containing protein</fullName>
    </submittedName>
</protein>
<gene>
    <name evidence="1" type="ORF">ACFFJC_13830</name>
</gene>
<sequence>MSIMQTHGIKERAFACKGGFMSFTRFLTAEEVSERYRGSVSVGTLRNWRTMKIGPSFVKIGKAVLYPIDELEAWGKTTPLTDFDPAGSRSIPLKH</sequence>